<evidence type="ECO:0000259" key="1">
    <source>
        <dbReference type="PROSITE" id="PS50994"/>
    </source>
</evidence>
<organism evidence="2">
    <name type="scientific">marine metagenome</name>
    <dbReference type="NCBI Taxonomy" id="408172"/>
    <lineage>
        <taxon>unclassified sequences</taxon>
        <taxon>metagenomes</taxon>
        <taxon>ecological metagenomes</taxon>
    </lineage>
</organism>
<dbReference type="AlphaFoldDB" id="A0A383AYB6"/>
<dbReference type="Pfam" id="PF00665">
    <property type="entry name" value="rve"/>
    <property type="match status" value="1"/>
</dbReference>
<dbReference type="InterPro" id="IPR050900">
    <property type="entry name" value="Transposase_IS3/IS150/IS904"/>
</dbReference>
<dbReference type="GO" id="GO:0015074">
    <property type="term" value="P:DNA integration"/>
    <property type="evidence" value="ECO:0007669"/>
    <property type="project" value="InterPro"/>
</dbReference>
<dbReference type="PANTHER" id="PTHR46889:SF4">
    <property type="entry name" value="TRANSPOSASE INSO FOR INSERTION SEQUENCE ELEMENT IS911B-RELATED"/>
    <property type="match status" value="1"/>
</dbReference>
<dbReference type="SUPFAM" id="SSF53098">
    <property type="entry name" value="Ribonuclease H-like"/>
    <property type="match status" value="1"/>
</dbReference>
<dbReference type="PANTHER" id="PTHR46889">
    <property type="entry name" value="TRANSPOSASE INSF FOR INSERTION SEQUENCE IS3B-RELATED"/>
    <property type="match status" value="1"/>
</dbReference>
<dbReference type="InterPro" id="IPR036397">
    <property type="entry name" value="RNaseH_sf"/>
</dbReference>
<sequence length="231" mass="26990">VSASTRDQIVDFISHWKQRSGLRDNWFCRTFGLSQEKLIAWRKRYGLPNQHNGAMPKDSWLCAKEKQAIISFFSANRGDGYRRCAYMMIDKDVAYASPSTVYRVLKEAGMLQKKADDTSRGKGFKQPLKPHEHWHTDISYVKIQHRFYFFICVLDGYSRFIVHWDLRENMKENDVAIVQQTALEKIPGVHPRYITDNGKQFTGKEFQYFIALHGLTHVRTSPYYPQSNGKV</sequence>
<feature type="domain" description="Integrase catalytic" evidence="1">
    <location>
        <begin position="126"/>
        <end position="231"/>
    </location>
</feature>
<accession>A0A383AYB6</accession>
<dbReference type="InterPro" id="IPR001584">
    <property type="entry name" value="Integrase_cat-core"/>
</dbReference>
<proteinExistence type="predicted"/>
<dbReference type="InterPro" id="IPR009057">
    <property type="entry name" value="Homeodomain-like_sf"/>
</dbReference>
<dbReference type="InterPro" id="IPR012337">
    <property type="entry name" value="RNaseH-like_sf"/>
</dbReference>
<reference evidence="2" key="1">
    <citation type="submission" date="2018-05" db="EMBL/GenBank/DDBJ databases">
        <authorList>
            <person name="Lanie J.A."/>
            <person name="Ng W.-L."/>
            <person name="Kazmierczak K.M."/>
            <person name="Andrzejewski T.M."/>
            <person name="Davidsen T.M."/>
            <person name="Wayne K.J."/>
            <person name="Tettelin H."/>
            <person name="Glass J.I."/>
            <person name="Rusch D."/>
            <person name="Podicherti R."/>
            <person name="Tsui H.-C.T."/>
            <person name="Winkler M.E."/>
        </authorList>
    </citation>
    <scope>NUCLEOTIDE SEQUENCE</scope>
</reference>
<dbReference type="PROSITE" id="PS50994">
    <property type="entry name" value="INTEGRASE"/>
    <property type="match status" value="1"/>
</dbReference>
<protein>
    <recommendedName>
        <fullName evidence="1">Integrase catalytic domain-containing protein</fullName>
    </recommendedName>
</protein>
<dbReference type="Gene3D" id="3.30.420.10">
    <property type="entry name" value="Ribonuclease H-like superfamily/Ribonuclease H"/>
    <property type="match status" value="1"/>
</dbReference>
<dbReference type="EMBL" id="UINC01195860">
    <property type="protein sequence ID" value="SVE12621.1"/>
    <property type="molecule type" value="Genomic_DNA"/>
</dbReference>
<name>A0A383AYB6_9ZZZZ</name>
<gene>
    <name evidence="2" type="ORF">METZ01_LOCUS465475</name>
</gene>
<evidence type="ECO:0000313" key="2">
    <source>
        <dbReference type="EMBL" id="SVE12621.1"/>
    </source>
</evidence>
<feature type="non-terminal residue" evidence="2">
    <location>
        <position position="1"/>
    </location>
</feature>
<dbReference type="GO" id="GO:0003676">
    <property type="term" value="F:nucleic acid binding"/>
    <property type="evidence" value="ECO:0007669"/>
    <property type="project" value="InterPro"/>
</dbReference>
<feature type="non-terminal residue" evidence="2">
    <location>
        <position position="231"/>
    </location>
</feature>
<dbReference type="SUPFAM" id="SSF46689">
    <property type="entry name" value="Homeodomain-like"/>
    <property type="match status" value="1"/>
</dbReference>